<evidence type="ECO:0000256" key="2">
    <source>
        <dbReference type="SAM" id="MobiDB-lite"/>
    </source>
</evidence>
<dbReference type="EMBL" id="RXOF01000016">
    <property type="protein sequence ID" value="RTQ46226.1"/>
    <property type="molecule type" value="Genomic_DNA"/>
</dbReference>
<feature type="compositionally biased region" description="Polar residues" evidence="2">
    <location>
        <begin position="177"/>
        <end position="187"/>
    </location>
</feature>
<gene>
    <name evidence="5" type="ORF">EJV47_22100</name>
</gene>
<feature type="domain" description="Secretion system C-terminal sorting" evidence="4">
    <location>
        <begin position="237"/>
        <end position="313"/>
    </location>
</feature>
<protein>
    <submittedName>
        <fullName evidence="5">T9SS type A sorting domain-containing protein</fullName>
    </submittedName>
</protein>
<dbReference type="Proteomes" id="UP000282184">
    <property type="component" value="Unassembled WGS sequence"/>
</dbReference>
<name>A0A3S0QF65_9BACT</name>
<dbReference type="Pfam" id="PF18962">
    <property type="entry name" value="Por_Secre_tail"/>
    <property type="match status" value="1"/>
</dbReference>
<accession>A0A3S0QF65</accession>
<feature type="signal peptide" evidence="3">
    <location>
        <begin position="1"/>
        <end position="28"/>
    </location>
</feature>
<sequence length="315" mass="34937">MKTPSWLRALALAAAILPAAPSFSLAQAGPDSQAPRAAFGHHGRDGHHKGNGELRAYVQQNVMPVLRQQRQKLEAQLSAADKTQLSAYRSQLKALREQGQTLRKALRPAEGSTPGQRPQLTDAQKQQLEKLHSEKRTVLQGVAQLAQKYDAQIQQLKAEVQPQRDKWAADLQALAQKNRTPEQQQQLEQRKAAGKHHGRGQHGFGTKNFFGATRFLLMDPNAPAQPAVTEAGRPAAMYPNPATSTQRLDYEVKKEGNVKVELLDERGKTVRTVFEGRQDKGSHSLDVNLAELGRGTYYYKITSKGGSETRRFVKE</sequence>
<feature type="compositionally biased region" description="Polar residues" evidence="2">
    <location>
        <begin position="113"/>
        <end position="126"/>
    </location>
</feature>
<dbReference type="NCBIfam" id="TIGR04183">
    <property type="entry name" value="Por_Secre_tail"/>
    <property type="match status" value="1"/>
</dbReference>
<feature type="region of interest" description="Disordered" evidence="2">
    <location>
        <begin position="106"/>
        <end position="128"/>
    </location>
</feature>
<organism evidence="5 6">
    <name type="scientific">Hymenobacter gummosus</name>
    <dbReference type="NCBI Taxonomy" id="1776032"/>
    <lineage>
        <taxon>Bacteria</taxon>
        <taxon>Pseudomonadati</taxon>
        <taxon>Bacteroidota</taxon>
        <taxon>Cytophagia</taxon>
        <taxon>Cytophagales</taxon>
        <taxon>Hymenobacteraceae</taxon>
        <taxon>Hymenobacter</taxon>
    </lineage>
</organism>
<dbReference type="OrthoDB" id="881643at2"/>
<dbReference type="Gene3D" id="2.60.40.4070">
    <property type="match status" value="1"/>
</dbReference>
<reference evidence="5 6" key="1">
    <citation type="submission" date="2018-12" db="EMBL/GenBank/DDBJ databases">
        <title>Hymenobacter gummosus sp. nov., isolated from a spring.</title>
        <authorList>
            <person name="Nie L."/>
        </authorList>
    </citation>
    <scope>NUCLEOTIDE SEQUENCE [LARGE SCALE GENOMIC DNA]</scope>
    <source>
        <strain evidence="5 6">KCTC 52166</strain>
    </source>
</reference>
<dbReference type="AlphaFoldDB" id="A0A3S0QF65"/>
<feature type="region of interest" description="Disordered" evidence="2">
    <location>
        <begin position="26"/>
        <end position="47"/>
    </location>
</feature>
<evidence type="ECO:0000259" key="4">
    <source>
        <dbReference type="Pfam" id="PF18962"/>
    </source>
</evidence>
<evidence type="ECO:0000313" key="6">
    <source>
        <dbReference type="Proteomes" id="UP000282184"/>
    </source>
</evidence>
<keyword evidence="3" id="KW-0732">Signal</keyword>
<evidence type="ECO:0000256" key="3">
    <source>
        <dbReference type="SAM" id="SignalP"/>
    </source>
</evidence>
<dbReference type="RefSeq" id="WP_126695390.1">
    <property type="nucleotide sequence ID" value="NZ_RXOF01000016.1"/>
</dbReference>
<evidence type="ECO:0000313" key="5">
    <source>
        <dbReference type="EMBL" id="RTQ46226.1"/>
    </source>
</evidence>
<keyword evidence="1" id="KW-0175">Coiled coil</keyword>
<proteinExistence type="predicted"/>
<feature type="region of interest" description="Disordered" evidence="2">
    <location>
        <begin position="177"/>
        <end position="203"/>
    </location>
</feature>
<evidence type="ECO:0000256" key="1">
    <source>
        <dbReference type="SAM" id="Coils"/>
    </source>
</evidence>
<dbReference type="InterPro" id="IPR026444">
    <property type="entry name" value="Secre_tail"/>
</dbReference>
<comment type="caution">
    <text evidence="5">The sequence shown here is derived from an EMBL/GenBank/DDBJ whole genome shotgun (WGS) entry which is preliminary data.</text>
</comment>
<feature type="coiled-coil region" evidence="1">
    <location>
        <begin position="63"/>
        <end position="105"/>
    </location>
</feature>
<keyword evidence="6" id="KW-1185">Reference proteome</keyword>
<feature type="chain" id="PRO_5018573509" evidence="3">
    <location>
        <begin position="29"/>
        <end position="315"/>
    </location>
</feature>